<comment type="caution">
    <text evidence="12">The sequence shown here is derived from an EMBL/GenBank/DDBJ whole genome shotgun (WGS) entry which is preliminary data.</text>
</comment>
<dbReference type="InterPro" id="IPR051131">
    <property type="entry name" value="NEK_Ser/Thr_kinase_NIMA"/>
</dbReference>
<dbReference type="PROSITE" id="PS00107">
    <property type="entry name" value="PROTEIN_KINASE_ATP"/>
    <property type="match status" value="1"/>
</dbReference>
<feature type="region of interest" description="Disordered" evidence="10">
    <location>
        <begin position="406"/>
        <end position="469"/>
    </location>
</feature>
<dbReference type="InterPro" id="IPR011009">
    <property type="entry name" value="Kinase-like_dom_sf"/>
</dbReference>
<dbReference type="AlphaFoldDB" id="A0AA88GEI7"/>
<feature type="compositionally biased region" description="Polar residues" evidence="10">
    <location>
        <begin position="413"/>
        <end position="432"/>
    </location>
</feature>
<keyword evidence="5" id="KW-0418">Kinase</keyword>
<dbReference type="InterPro" id="IPR017441">
    <property type="entry name" value="Protein_kinase_ATP_BS"/>
</dbReference>
<feature type="domain" description="Protein kinase" evidence="11">
    <location>
        <begin position="9"/>
        <end position="265"/>
    </location>
</feature>
<proteinExistence type="predicted"/>
<dbReference type="GeneID" id="68102544"/>
<evidence type="ECO:0000256" key="5">
    <source>
        <dbReference type="ARBA" id="ARBA00022777"/>
    </source>
</evidence>
<accession>A0AA88GEI7</accession>
<dbReference type="Gene3D" id="3.30.200.20">
    <property type="entry name" value="Phosphorylase Kinase, domain 1"/>
    <property type="match status" value="1"/>
</dbReference>
<evidence type="ECO:0000313" key="13">
    <source>
        <dbReference type="Proteomes" id="UP000816034"/>
    </source>
</evidence>
<keyword evidence="2" id="KW-0723">Serine/threonine-protein kinase</keyword>
<evidence type="ECO:0000259" key="11">
    <source>
        <dbReference type="PROSITE" id="PS50011"/>
    </source>
</evidence>
<dbReference type="GO" id="GO:0005524">
    <property type="term" value="F:ATP binding"/>
    <property type="evidence" value="ECO:0007669"/>
    <property type="project" value="UniProtKB-UniRule"/>
</dbReference>
<evidence type="ECO:0000256" key="1">
    <source>
        <dbReference type="ARBA" id="ARBA00012513"/>
    </source>
</evidence>
<reference evidence="12 13" key="1">
    <citation type="journal article" date="2018" name="BMC Genomics">
        <title>The genome of Naegleria lovaniensis, the basis for a comparative approach to unravel pathogenicity factors of the human pathogenic amoeba N. fowleri.</title>
        <authorList>
            <person name="Liechti N."/>
            <person name="Schurch N."/>
            <person name="Bruggmann R."/>
            <person name="Wittwer M."/>
        </authorList>
    </citation>
    <scope>NUCLEOTIDE SEQUENCE [LARGE SCALE GENOMIC DNA]</scope>
    <source>
        <strain evidence="12 13">ATCC 30569</strain>
    </source>
</reference>
<dbReference type="EMBL" id="PYSW02000040">
    <property type="protein sequence ID" value="KAG2375086.1"/>
    <property type="molecule type" value="Genomic_DNA"/>
</dbReference>
<evidence type="ECO:0000256" key="4">
    <source>
        <dbReference type="ARBA" id="ARBA00022741"/>
    </source>
</evidence>
<evidence type="ECO:0000313" key="12">
    <source>
        <dbReference type="EMBL" id="KAG2375086.1"/>
    </source>
</evidence>
<dbReference type="PROSITE" id="PS50011">
    <property type="entry name" value="PROTEIN_KINASE_DOM"/>
    <property type="match status" value="1"/>
</dbReference>
<dbReference type="Proteomes" id="UP000816034">
    <property type="component" value="Unassembled WGS sequence"/>
</dbReference>
<evidence type="ECO:0000256" key="7">
    <source>
        <dbReference type="ARBA" id="ARBA00047899"/>
    </source>
</evidence>
<gene>
    <name evidence="12" type="ORF">C9374_010090</name>
</gene>
<dbReference type="EC" id="2.7.11.1" evidence="1"/>
<dbReference type="PROSITE" id="PS00108">
    <property type="entry name" value="PROTEIN_KINASE_ST"/>
    <property type="match status" value="1"/>
</dbReference>
<sequence>MPSSGVNDFDFQKQIGSGSFGECWLVRRKADQKNYVIKQINVVGMTPKEQQDALNEVNILCKMNHSNIIEYFDSFLSVDDRKLNIVMEYAANGNLYELIQQQKGKLLHESDIWKYFIQILSALNHIHSMKVLHRDIKSMNIFLDSQNNAKIGDFGVSKVLDYTKQLAHTVIGTPFYLSPEMCENLPYDEKSDVWALGCVLYEMATLKHPFDAKNQGALVLKIITGQYPPLSSIYSSDLSSTIKSCLSKKPKQRPTTYQLLNHPILVKKAKELGLSLAPLLTPSTPPPTTVPLPNFSTNNNSPTSSVSSHDRRSSTPTTSATNQKVIIHGDTPEKKVVMIRPSHRPAASNSNIAGGTNHSNRPNSAASVKSIVPPSTHAVKRVGLKVDTKSPQTPLVKENADLVRNLPKIPLKPSTSNQALPIESESSNNGSKGDSKPLVEQQEEISTNGNSNNSLTSATSSDLSQPVTIKHEKSKERYINRILDKITQKENEINEIKTLCKEKVSETVLHQLIHFFKESVKNNEEVSEEDINLFVFGKISFQQVDIIQHVYKIIYIQSAIDDLQQEIEECLCKQLNDA</sequence>
<feature type="compositionally biased region" description="Low complexity" evidence="10">
    <location>
        <begin position="446"/>
        <end position="464"/>
    </location>
</feature>
<dbReference type="CDD" id="cd08215">
    <property type="entry name" value="STKc_Nek"/>
    <property type="match status" value="1"/>
</dbReference>
<name>A0AA88GEI7_NAELO</name>
<feature type="compositionally biased region" description="Polar residues" evidence="10">
    <location>
        <begin position="347"/>
        <end position="367"/>
    </location>
</feature>
<keyword evidence="4 9" id="KW-0547">Nucleotide-binding</keyword>
<keyword evidence="13" id="KW-1185">Reference proteome</keyword>
<feature type="region of interest" description="Disordered" evidence="10">
    <location>
        <begin position="278"/>
        <end position="374"/>
    </location>
</feature>
<evidence type="ECO:0000256" key="9">
    <source>
        <dbReference type="PROSITE-ProRule" id="PRU10141"/>
    </source>
</evidence>
<evidence type="ECO:0000256" key="2">
    <source>
        <dbReference type="ARBA" id="ARBA00022527"/>
    </source>
</evidence>
<dbReference type="InterPro" id="IPR001245">
    <property type="entry name" value="Ser-Thr/Tyr_kinase_cat_dom"/>
</dbReference>
<dbReference type="SUPFAM" id="SSF56112">
    <property type="entry name" value="Protein kinase-like (PK-like)"/>
    <property type="match status" value="1"/>
</dbReference>
<dbReference type="SMART" id="SM00220">
    <property type="entry name" value="S_TKc"/>
    <property type="match status" value="1"/>
</dbReference>
<dbReference type="GO" id="GO:0004674">
    <property type="term" value="F:protein serine/threonine kinase activity"/>
    <property type="evidence" value="ECO:0007669"/>
    <property type="project" value="UniProtKB-KW"/>
</dbReference>
<dbReference type="FunFam" id="3.30.200.20:FF:000631">
    <property type="entry name" value="Serine/threonine-protein kinase NEK"/>
    <property type="match status" value="1"/>
</dbReference>
<evidence type="ECO:0000256" key="8">
    <source>
        <dbReference type="ARBA" id="ARBA00048679"/>
    </source>
</evidence>
<feature type="binding site" evidence="9">
    <location>
        <position position="38"/>
    </location>
    <ligand>
        <name>ATP</name>
        <dbReference type="ChEBI" id="CHEBI:30616"/>
    </ligand>
</feature>
<protein>
    <recommendedName>
        <fullName evidence="1">non-specific serine/threonine protein kinase</fullName>
        <ecNumber evidence="1">2.7.11.1</ecNumber>
    </recommendedName>
</protein>
<dbReference type="PRINTS" id="PR00109">
    <property type="entry name" value="TYRKINASE"/>
</dbReference>
<dbReference type="InterPro" id="IPR000719">
    <property type="entry name" value="Prot_kinase_dom"/>
</dbReference>
<dbReference type="Pfam" id="PF00069">
    <property type="entry name" value="Pkinase"/>
    <property type="match status" value="1"/>
</dbReference>
<keyword evidence="6 9" id="KW-0067">ATP-binding</keyword>
<dbReference type="InterPro" id="IPR008271">
    <property type="entry name" value="Ser/Thr_kinase_AS"/>
</dbReference>
<evidence type="ECO:0000256" key="10">
    <source>
        <dbReference type="SAM" id="MobiDB-lite"/>
    </source>
</evidence>
<dbReference type="PANTHER" id="PTHR44899">
    <property type="entry name" value="CAMK FAMILY PROTEIN KINASE"/>
    <property type="match status" value="1"/>
</dbReference>
<dbReference type="Gene3D" id="1.10.510.10">
    <property type="entry name" value="Transferase(Phosphotransferase) domain 1"/>
    <property type="match status" value="1"/>
</dbReference>
<dbReference type="RefSeq" id="XP_044544260.1">
    <property type="nucleotide sequence ID" value="XM_044685596.1"/>
</dbReference>
<comment type="catalytic activity">
    <reaction evidence="8">
        <text>L-seryl-[protein] + ATP = O-phospho-L-seryl-[protein] + ADP + H(+)</text>
        <dbReference type="Rhea" id="RHEA:17989"/>
        <dbReference type="Rhea" id="RHEA-COMP:9863"/>
        <dbReference type="Rhea" id="RHEA-COMP:11604"/>
        <dbReference type="ChEBI" id="CHEBI:15378"/>
        <dbReference type="ChEBI" id="CHEBI:29999"/>
        <dbReference type="ChEBI" id="CHEBI:30616"/>
        <dbReference type="ChEBI" id="CHEBI:83421"/>
        <dbReference type="ChEBI" id="CHEBI:456216"/>
        <dbReference type="EC" id="2.7.11.1"/>
    </reaction>
</comment>
<feature type="compositionally biased region" description="Low complexity" evidence="10">
    <location>
        <begin position="291"/>
        <end position="307"/>
    </location>
</feature>
<evidence type="ECO:0000256" key="6">
    <source>
        <dbReference type="ARBA" id="ARBA00022840"/>
    </source>
</evidence>
<organism evidence="12 13">
    <name type="scientific">Naegleria lovaniensis</name>
    <name type="common">Amoeba</name>
    <dbReference type="NCBI Taxonomy" id="51637"/>
    <lineage>
        <taxon>Eukaryota</taxon>
        <taxon>Discoba</taxon>
        <taxon>Heterolobosea</taxon>
        <taxon>Tetramitia</taxon>
        <taxon>Eutetramitia</taxon>
        <taxon>Vahlkampfiidae</taxon>
        <taxon>Naegleria</taxon>
    </lineage>
</organism>
<comment type="catalytic activity">
    <reaction evidence="7">
        <text>L-threonyl-[protein] + ATP = O-phospho-L-threonyl-[protein] + ADP + H(+)</text>
        <dbReference type="Rhea" id="RHEA:46608"/>
        <dbReference type="Rhea" id="RHEA-COMP:11060"/>
        <dbReference type="Rhea" id="RHEA-COMP:11605"/>
        <dbReference type="ChEBI" id="CHEBI:15378"/>
        <dbReference type="ChEBI" id="CHEBI:30013"/>
        <dbReference type="ChEBI" id="CHEBI:30616"/>
        <dbReference type="ChEBI" id="CHEBI:61977"/>
        <dbReference type="ChEBI" id="CHEBI:456216"/>
        <dbReference type="EC" id="2.7.11.1"/>
    </reaction>
</comment>
<keyword evidence="3" id="KW-0808">Transferase</keyword>
<evidence type="ECO:0000256" key="3">
    <source>
        <dbReference type="ARBA" id="ARBA00022679"/>
    </source>
</evidence>